<reference evidence="2 3" key="1">
    <citation type="submission" date="2017-12" db="EMBL/GenBank/DDBJ databases">
        <title>Comparative genomics of Botrytis spp.</title>
        <authorList>
            <person name="Valero-Jimenez C.A."/>
            <person name="Tapia P."/>
            <person name="Veloso J."/>
            <person name="Silva-Moreno E."/>
            <person name="Staats M."/>
            <person name="Valdes J.H."/>
            <person name="Van Kan J.A.L."/>
        </authorList>
    </citation>
    <scope>NUCLEOTIDE SEQUENCE [LARGE SCALE GENOMIC DNA]</scope>
    <source>
        <strain evidence="2 3">MUCL11595</strain>
    </source>
</reference>
<sequence length="204" mass="21495">MGLLGKKDERKKAREAAKARLISGPSDVRATTILLEDGYIRGTNNPTQQHARNSDASLNDTGHSSPPGHSTSHGPPNRAPQDPSRSVPNNPHQSNQAPPRPAGHQQPAMNTSSAGQSSATGRPTSQDHTRPTKRNSGSPDSPRPSSAHVRASSVNAPPNNTAVTSQRNSRASTGSRTTVFSNRAGNAQLLGWKQDLGGVFVLDI</sequence>
<evidence type="ECO:0000313" key="2">
    <source>
        <dbReference type="EMBL" id="TGO61873.1"/>
    </source>
</evidence>
<evidence type="ECO:0000256" key="1">
    <source>
        <dbReference type="SAM" id="MobiDB-lite"/>
    </source>
</evidence>
<evidence type="ECO:0000313" key="3">
    <source>
        <dbReference type="Proteomes" id="UP000297527"/>
    </source>
</evidence>
<organism evidence="2 3">
    <name type="scientific">Botryotinia convoluta</name>
    <dbReference type="NCBI Taxonomy" id="54673"/>
    <lineage>
        <taxon>Eukaryota</taxon>
        <taxon>Fungi</taxon>
        <taxon>Dikarya</taxon>
        <taxon>Ascomycota</taxon>
        <taxon>Pezizomycotina</taxon>
        <taxon>Leotiomycetes</taxon>
        <taxon>Helotiales</taxon>
        <taxon>Sclerotiniaceae</taxon>
        <taxon>Botryotinia</taxon>
    </lineage>
</organism>
<feature type="compositionally biased region" description="Polar residues" evidence="1">
    <location>
        <begin position="152"/>
        <end position="177"/>
    </location>
</feature>
<dbReference type="EMBL" id="PQXN01000024">
    <property type="protein sequence ID" value="TGO61873.1"/>
    <property type="molecule type" value="Genomic_DNA"/>
</dbReference>
<accession>A0A4Z1IYI7</accession>
<dbReference type="AlphaFoldDB" id="A0A4Z1IYI7"/>
<comment type="caution">
    <text evidence="2">The sequence shown here is derived from an EMBL/GenBank/DDBJ whole genome shotgun (WGS) entry which is preliminary data.</text>
</comment>
<name>A0A4Z1IYI7_9HELO</name>
<feature type="compositionally biased region" description="Low complexity" evidence="1">
    <location>
        <begin position="61"/>
        <end position="76"/>
    </location>
</feature>
<dbReference type="OrthoDB" id="3564146at2759"/>
<feature type="region of interest" description="Disordered" evidence="1">
    <location>
        <begin position="1"/>
        <end position="177"/>
    </location>
</feature>
<dbReference type="Proteomes" id="UP000297527">
    <property type="component" value="Unassembled WGS sequence"/>
</dbReference>
<gene>
    <name evidence="2" type="ORF">BCON_0024g00300</name>
</gene>
<feature type="compositionally biased region" description="Polar residues" evidence="1">
    <location>
        <begin position="83"/>
        <end position="97"/>
    </location>
</feature>
<feature type="compositionally biased region" description="Basic and acidic residues" evidence="1">
    <location>
        <begin position="1"/>
        <end position="18"/>
    </location>
</feature>
<feature type="compositionally biased region" description="Polar residues" evidence="1">
    <location>
        <begin position="42"/>
        <end position="60"/>
    </location>
</feature>
<proteinExistence type="predicted"/>
<protein>
    <submittedName>
        <fullName evidence="2">Uncharacterized protein</fullName>
    </submittedName>
</protein>
<keyword evidence="3" id="KW-1185">Reference proteome</keyword>
<feature type="compositionally biased region" description="Polar residues" evidence="1">
    <location>
        <begin position="107"/>
        <end position="124"/>
    </location>
</feature>